<dbReference type="AlphaFoldDB" id="A0ABD0LDB2"/>
<evidence type="ECO:0000313" key="9">
    <source>
        <dbReference type="EMBL" id="KAK7497549.1"/>
    </source>
</evidence>
<keyword evidence="6" id="KW-0472">Membrane</keyword>
<proteinExistence type="predicted"/>
<dbReference type="SUPFAM" id="SSF49854">
    <property type="entry name" value="Spermadhesin, CUB domain"/>
    <property type="match status" value="1"/>
</dbReference>
<comment type="subcellular location">
    <subcellularLocation>
        <location evidence="1">Membrane</location>
        <topology evidence="1">Single-pass membrane protein</topology>
    </subcellularLocation>
</comment>
<dbReference type="InterPro" id="IPR050685">
    <property type="entry name" value="LDLR"/>
</dbReference>
<dbReference type="PROSITE" id="PS51450">
    <property type="entry name" value="LRR"/>
    <property type="match status" value="1"/>
</dbReference>
<name>A0ABD0LDB2_9CAEN</name>
<keyword evidence="10" id="KW-1185">Reference proteome</keyword>
<dbReference type="InterPro" id="IPR002172">
    <property type="entry name" value="LDrepeatLR_classA_rpt"/>
</dbReference>
<organism evidence="9 10">
    <name type="scientific">Batillaria attramentaria</name>
    <dbReference type="NCBI Taxonomy" id="370345"/>
    <lineage>
        <taxon>Eukaryota</taxon>
        <taxon>Metazoa</taxon>
        <taxon>Spiralia</taxon>
        <taxon>Lophotrochozoa</taxon>
        <taxon>Mollusca</taxon>
        <taxon>Gastropoda</taxon>
        <taxon>Caenogastropoda</taxon>
        <taxon>Sorbeoconcha</taxon>
        <taxon>Cerithioidea</taxon>
        <taxon>Batillariidae</taxon>
        <taxon>Batillaria</taxon>
    </lineage>
</organism>
<dbReference type="Gene3D" id="2.60.120.290">
    <property type="entry name" value="Spermadhesin, CUB domain"/>
    <property type="match status" value="1"/>
</dbReference>
<dbReference type="Gene3D" id="3.80.10.10">
    <property type="entry name" value="Ribonuclease Inhibitor"/>
    <property type="match status" value="1"/>
</dbReference>
<evidence type="ECO:0000256" key="7">
    <source>
        <dbReference type="ARBA" id="ARBA00023157"/>
    </source>
</evidence>
<dbReference type="SMART" id="SM00192">
    <property type="entry name" value="LDLa"/>
    <property type="match status" value="2"/>
</dbReference>
<evidence type="ECO:0000256" key="1">
    <source>
        <dbReference type="ARBA" id="ARBA00004167"/>
    </source>
</evidence>
<dbReference type="InterPro" id="IPR032675">
    <property type="entry name" value="LRR_dom_sf"/>
</dbReference>
<dbReference type="GO" id="GO:0016020">
    <property type="term" value="C:membrane"/>
    <property type="evidence" value="ECO:0007669"/>
    <property type="project" value="UniProtKB-SubCell"/>
</dbReference>
<feature type="non-terminal residue" evidence="9">
    <location>
        <position position="727"/>
    </location>
</feature>
<evidence type="ECO:0000256" key="8">
    <source>
        <dbReference type="PROSITE-ProRule" id="PRU00124"/>
    </source>
</evidence>
<dbReference type="CDD" id="cd00112">
    <property type="entry name" value="LDLa"/>
    <property type="match status" value="2"/>
</dbReference>
<feature type="disulfide bond" evidence="8">
    <location>
        <begin position="492"/>
        <end position="507"/>
    </location>
</feature>
<dbReference type="SMART" id="SM00369">
    <property type="entry name" value="LRR_TYP"/>
    <property type="match status" value="4"/>
</dbReference>
<reference evidence="9 10" key="1">
    <citation type="journal article" date="2023" name="Sci. Data">
        <title>Genome assembly of the Korean intertidal mud-creeper Batillaria attramentaria.</title>
        <authorList>
            <person name="Patra A.K."/>
            <person name="Ho P.T."/>
            <person name="Jun S."/>
            <person name="Lee S.J."/>
            <person name="Kim Y."/>
            <person name="Won Y.J."/>
        </authorList>
    </citation>
    <scope>NUCLEOTIDE SEQUENCE [LARGE SCALE GENOMIC DNA]</scope>
    <source>
        <strain evidence="9">Wonlab-2016</strain>
    </source>
</reference>
<dbReference type="InterPro" id="IPR035914">
    <property type="entry name" value="Sperma_CUB_dom_sf"/>
</dbReference>
<dbReference type="Pfam" id="PF00057">
    <property type="entry name" value="Ldl_recept_a"/>
    <property type="match status" value="2"/>
</dbReference>
<accession>A0ABD0LDB2</accession>
<evidence type="ECO:0000256" key="6">
    <source>
        <dbReference type="ARBA" id="ARBA00023136"/>
    </source>
</evidence>
<dbReference type="GO" id="GO:0016192">
    <property type="term" value="P:vesicle-mediated transport"/>
    <property type="evidence" value="ECO:0007669"/>
    <property type="project" value="UniProtKB-ARBA"/>
</dbReference>
<evidence type="ECO:0000256" key="4">
    <source>
        <dbReference type="ARBA" id="ARBA00022737"/>
    </source>
</evidence>
<evidence type="ECO:0000256" key="5">
    <source>
        <dbReference type="ARBA" id="ARBA00022989"/>
    </source>
</evidence>
<dbReference type="InterPro" id="IPR003591">
    <property type="entry name" value="Leu-rich_rpt_typical-subtyp"/>
</dbReference>
<gene>
    <name evidence="9" type="ORF">BaRGS_00011189</name>
</gene>
<dbReference type="SUPFAM" id="SSF57424">
    <property type="entry name" value="LDL receptor-like module"/>
    <property type="match status" value="3"/>
</dbReference>
<comment type="caution">
    <text evidence="8">Lacks conserved residue(s) required for the propagation of feature annotation.</text>
</comment>
<keyword evidence="7 8" id="KW-1015">Disulfide bond</keyword>
<dbReference type="PANTHER" id="PTHR24270">
    <property type="entry name" value="LOW-DENSITY LIPOPROTEIN RECEPTOR-RELATED"/>
    <property type="match status" value="1"/>
</dbReference>
<dbReference type="InterPro" id="IPR036055">
    <property type="entry name" value="LDL_receptor-like_sf"/>
</dbReference>
<keyword evidence="5" id="KW-1133">Transmembrane helix</keyword>
<evidence type="ECO:0000313" key="10">
    <source>
        <dbReference type="Proteomes" id="UP001519460"/>
    </source>
</evidence>
<comment type="caution">
    <text evidence="9">The sequence shown here is derived from an EMBL/GenBank/DDBJ whole genome shotgun (WGS) entry which is preliminary data.</text>
</comment>
<evidence type="ECO:0000256" key="2">
    <source>
        <dbReference type="ARBA" id="ARBA00022614"/>
    </source>
</evidence>
<dbReference type="Gene3D" id="4.10.400.10">
    <property type="entry name" value="Low-density Lipoprotein Receptor"/>
    <property type="match status" value="2"/>
</dbReference>
<keyword evidence="4" id="KW-0677">Repeat</keyword>
<dbReference type="Pfam" id="PF13855">
    <property type="entry name" value="LRR_8"/>
    <property type="match status" value="1"/>
</dbReference>
<keyword evidence="3" id="KW-0812">Transmembrane</keyword>
<protein>
    <submittedName>
        <fullName evidence="9">Uncharacterized protein</fullName>
    </submittedName>
</protein>
<evidence type="ECO:0000256" key="3">
    <source>
        <dbReference type="ARBA" id="ARBA00022692"/>
    </source>
</evidence>
<dbReference type="EMBL" id="JACVVK020000057">
    <property type="protein sequence ID" value="KAK7497549.1"/>
    <property type="molecule type" value="Genomic_DNA"/>
</dbReference>
<dbReference type="PROSITE" id="PS50068">
    <property type="entry name" value="LDLRA_2"/>
    <property type="match status" value="1"/>
</dbReference>
<sequence>MAQMWSNTTSKDISSFGASVQTVRKKASEQTTLFQTDIPDTKTSSRNKRCFSDFIIIEDKGCCPGNGSVRYLTDREGRIEWRGGNQPSVCSWLIDAGPGYGIVLLFVTVSLPRGDTNEQTGIVYVHQGNDTDQWKVVRSVRGNLPVPPILLYSSQGLVRIIDEKHSSGNGQEQKRDINTCTGRPSFVLSYETYQLDKMPRKHGHYYNCTAPYIVPTALRCDMIKHCWRGEDELNYNCTYHEPQCDRGWVFANWTTWSACVLLIDPGTFVSFTDSVLDCQPSVLPTEQSWELAARLISKSGFEEAYVGLSRGLFEENVPRVDLYRYVLQWGQNDRTYLGVFVIWSIQCTVVRHSPVVQLQIVNCWEHARRPILCAREYRSPVALSDSSVFLTSPSRKPDKFPVKRCSDGTFVHPFHFCESDVEHATWSASNLPLLHCDNGRRVHYTLHCDGFDDCADESDEQLCLQVLMPIPVRKIYRFCKDTFEYFLLSKRCDGRQDCHDGSDEKGCMECRNGLKLCQSRQVCLPESYKNYGFEDCWPDSDSFNLNQARLSPVHGGTKPSLVRVDFDGYGMANITEVLDFSDNLLNDLNALTWRRMNKLSYLSLSENPLQSRLHDQFTHLAQRTQMYSLSSLMLRKTGIRIIGRNSFKALKKLTHLDISGNGIKSIPDNTFLALKLLKYLDIRENDINTISKDMFSGIKYLRTIVSDDYNLCCVYFKLNPETSSDTV</sequence>
<keyword evidence="2" id="KW-0433">Leucine-rich repeat</keyword>
<dbReference type="Proteomes" id="UP001519460">
    <property type="component" value="Unassembled WGS sequence"/>
</dbReference>
<dbReference type="SUPFAM" id="SSF52058">
    <property type="entry name" value="L domain-like"/>
    <property type="match status" value="1"/>
</dbReference>
<dbReference type="PRINTS" id="PR00261">
    <property type="entry name" value="LDLRECEPTOR"/>
</dbReference>
<dbReference type="InterPro" id="IPR001611">
    <property type="entry name" value="Leu-rich_rpt"/>
</dbReference>